<evidence type="ECO:0000313" key="5">
    <source>
        <dbReference type="Proteomes" id="UP000501780"/>
    </source>
</evidence>
<evidence type="ECO:0000259" key="3">
    <source>
        <dbReference type="Pfam" id="PF17161"/>
    </source>
</evidence>
<accession>A0A6H0KRJ7</accession>
<dbReference type="SUPFAM" id="SSF51126">
    <property type="entry name" value="Pectin lyase-like"/>
    <property type="match status" value="1"/>
</dbReference>
<dbReference type="Pfam" id="PF17161">
    <property type="entry name" value="DUF5123"/>
    <property type="match status" value="1"/>
</dbReference>
<feature type="domain" description="DUF4957" evidence="1">
    <location>
        <begin position="184"/>
        <end position="327"/>
    </location>
</feature>
<dbReference type="Pfam" id="PF16318">
    <property type="entry name" value="DUF4957"/>
    <property type="match status" value="1"/>
</dbReference>
<proteinExistence type="predicted"/>
<gene>
    <name evidence="4" type="ORF">BacF7301_17390</name>
</gene>
<evidence type="ECO:0000259" key="2">
    <source>
        <dbReference type="Pfam" id="PF16383"/>
    </source>
</evidence>
<feature type="domain" description="DUF5123" evidence="3">
    <location>
        <begin position="357"/>
        <end position="487"/>
    </location>
</feature>
<name>A0A6H0KRJ7_9BACE</name>
<protein>
    <submittedName>
        <fullName evidence="4">DUF4957 domain-containing protein</fullName>
    </submittedName>
</protein>
<dbReference type="InterPro" id="IPR033427">
    <property type="entry name" value="DUF5123"/>
</dbReference>
<dbReference type="InterPro" id="IPR032530">
    <property type="entry name" value="DUF4957"/>
</dbReference>
<organism evidence="4 5">
    <name type="scientific">Bacteroides faecium</name>
    <dbReference type="NCBI Taxonomy" id="2715212"/>
    <lineage>
        <taxon>Bacteria</taxon>
        <taxon>Pseudomonadati</taxon>
        <taxon>Bacteroidota</taxon>
        <taxon>Bacteroidia</taxon>
        <taxon>Bacteroidales</taxon>
        <taxon>Bacteroidaceae</taxon>
        <taxon>Bacteroides</taxon>
    </lineage>
</organism>
<dbReference type="InterPro" id="IPR032155">
    <property type="entry name" value="DUF4992"/>
</dbReference>
<feature type="domain" description="DUF4992" evidence="2">
    <location>
        <begin position="1"/>
        <end position="183"/>
    </location>
</feature>
<dbReference type="KEGG" id="bfc:BacF7301_17390"/>
<reference evidence="4 5" key="1">
    <citation type="submission" date="2020-03" db="EMBL/GenBank/DDBJ databases">
        <title>Genomic analysis of Bacteroides faecium CBA7301.</title>
        <authorList>
            <person name="Kim J."/>
            <person name="Roh S.W."/>
        </authorList>
    </citation>
    <scope>NUCLEOTIDE SEQUENCE [LARGE SCALE GENOMIC DNA]</scope>
    <source>
        <strain evidence="4 5">CBA7301</strain>
    </source>
</reference>
<dbReference type="PROSITE" id="PS51257">
    <property type="entry name" value="PROKAR_LIPOPROTEIN"/>
    <property type="match status" value="1"/>
</dbReference>
<dbReference type="RefSeq" id="WP_167964758.1">
    <property type="nucleotide sequence ID" value="NZ_CP050831.1"/>
</dbReference>
<evidence type="ECO:0000313" key="4">
    <source>
        <dbReference type="EMBL" id="QIU95813.1"/>
    </source>
</evidence>
<evidence type="ECO:0000259" key="1">
    <source>
        <dbReference type="Pfam" id="PF16318"/>
    </source>
</evidence>
<dbReference type="Proteomes" id="UP000501780">
    <property type="component" value="Chromosome"/>
</dbReference>
<dbReference type="InterPro" id="IPR011050">
    <property type="entry name" value="Pectin_lyase_fold/virulence"/>
</dbReference>
<dbReference type="AlphaFoldDB" id="A0A6H0KRJ7"/>
<dbReference type="Pfam" id="PF16383">
    <property type="entry name" value="DUF4992"/>
    <property type="match status" value="1"/>
</dbReference>
<dbReference type="EMBL" id="CP050831">
    <property type="protein sequence ID" value="QIU95813.1"/>
    <property type="molecule type" value="Genomic_DNA"/>
</dbReference>
<keyword evidence="5" id="KW-1185">Reference proteome</keyword>
<sequence>MKSKHLFLRVKRNSLAFGAAILLFSSCVDGYKDDKTFSPGVQGVTLESPSTEGWTFTRNVDITSLEVTWPVVFGAGGYQVTFYNVDDPENPVVIGPENEVVDKCKITRDITPDTRYKVVVKTLGNDKYNNSDAVAATEMPYNTLVPLREIIPSGTNLATYFTNNPIAPLEEGEEEVAYELVAGGNYEMDGNVDLGTTTLTIRGDKVNHAKITMKGNASFINHGAGLKVKFIDFDFDESTYTASNSRGLVMFNAAEAGVVQQPYVFQSCNLTNMPVPLYYCNNGYGLAALTVDDCLVSINAASTTFIAFNGQGWIKDLSLTNSTVYYTVPGSAYLVQMRGRVPSNFSGSGWSASLRKMNNCTFYNVGKTNNRFFNNVINSNNAVFSLEMQNTIFADCVVGSATGTEGVFRRICNAGNYGNVNYTLAYNTYYYSAVPGGFLDYDTSDDAGRDHSGTAIKVAPQFADAANGDFTLRSSEHIANRCGDPRWLPATE</sequence>